<dbReference type="GO" id="GO:0005634">
    <property type="term" value="C:nucleus"/>
    <property type="evidence" value="ECO:0007669"/>
    <property type="project" value="UniProtKB-ARBA"/>
</dbReference>
<name>A0A139WG12_TRICA</name>
<reference evidence="3 4" key="2">
    <citation type="journal article" date="2010" name="Nucleic Acids Res.">
        <title>BeetleBase in 2010: revisions to provide comprehensive genomic information for Tribolium castaneum.</title>
        <authorList>
            <person name="Kim H.S."/>
            <person name="Murphy T."/>
            <person name="Xia J."/>
            <person name="Caragea D."/>
            <person name="Park Y."/>
            <person name="Beeman R.W."/>
            <person name="Lorenzen M.D."/>
            <person name="Butcher S."/>
            <person name="Manak J.R."/>
            <person name="Brown S.J."/>
        </authorList>
    </citation>
    <scope>GENOME REANNOTATION</scope>
    <source>
        <strain evidence="3 4">Georgia GA2</strain>
    </source>
</reference>
<feature type="region of interest" description="Disordered" evidence="1">
    <location>
        <begin position="1"/>
        <end position="24"/>
    </location>
</feature>
<proteinExistence type="predicted"/>
<organism evidence="3 4">
    <name type="scientific">Tribolium castaneum</name>
    <name type="common">Red flour beetle</name>
    <dbReference type="NCBI Taxonomy" id="7070"/>
    <lineage>
        <taxon>Eukaryota</taxon>
        <taxon>Metazoa</taxon>
        <taxon>Ecdysozoa</taxon>
        <taxon>Arthropoda</taxon>
        <taxon>Hexapoda</taxon>
        <taxon>Insecta</taxon>
        <taxon>Pterygota</taxon>
        <taxon>Neoptera</taxon>
        <taxon>Endopterygota</taxon>
        <taxon>Coleoptera</taxon>
        <taxon>Polyphaga</taxon>
        <taxon>Cucujiformia</taxon>
        <taxon>Tenebrionidae</taxon>
        <taxon>Tenebrionidae incertae sedis</taxon>
        <taxon>Tribolium</taxon>
    </lineage>
</organism>
<dbReference type="SUPFAM" id="SSF57959">
    <property type="entry name" value="Leucine zipper domain"/>
    <property type="match status" value="1"/>
</dbReference>
<gene>
    <name evidence="3" type="primary">AUGUSTUS-3.0.2_33546</name>
    <name evidence="3" type="ORF">TcasGA2_TC033546</name>
</gene>
<keyword evidence="4" id="KW-1185">Reference proteome</keyword>
<feature type="region of interest" description="Disordered" evidence="1">
    <location>
        <begin position="71"/>
        <end position="98"/>
    </location>
</feature>
<sequence length="134" mass="15435">MNRAAQIRCRKRKQIQRKKMEEEMKTLKSDNAKLYGENQDYKHKIYALKELLVKHKKENASEDTAFVKKIEEILNSKPPPRKEKPPEDAQKTPKKIPIKPVPLAQDTALIVQKPVYLQLVGPLAPLALSLMPDK</sequence>
<evidence type="ECO:0000313" key="4">
    <source>
        <dbReference type="Proteomes" id="UP000007266"/>
    </source>
</evidence>
<dbReference type="InterPro" id="IPR046347">
    <property type="entry name" value="bZIP_sf"/>
</dbReference>
<evidence type="ECO:0000259" key="2">
    <source>
        <dbReference type="PROSITE" id="PS50217"/>
    </source>
</evidence>
<dbReference type="Pfam" id="PF00170">
    <property type="entry name" value="bZIP_1"/>
    <property type="match status" value="1"/>
</dbReference>
<feature type="compositionally biased region" description="Basic and acidic residues" evidence="1">
    <location>
        <begin position="71"/>
        <end position="91"/>
    </location>
</feature>
<accession>A0A139WG12</accession>
<dbReference type="PROSITE" id="PS50217">
    <property type="entry name" value="BZIP"/>
    <property type="match status" value="1"/>
</dbReference>
<evidence type="ECO:0000313" key="3">
    <source>
        <dbReference type="EMBL" id="KYB26785.1"/>
    </source>
</evidence>
<protein>
    <recommendedName>
        <fullName evidence="2">BZIP domain-containing protein</fullName>
    </recommendedName>
</protein>
<dbReference type="InterPro" id="IPR004827">
    <property type="entry name" value="bZIP"/>
</dbReference>
<dbReference type="Proteomes" id="UP000007266">
    <property type="component" value="Linkage group 7"/>
</dbReference>
<dbReference type="GO" id="GO:0003700">
    <property type="term" value="F:DNA-binding transcription factor activity"/>
    <property type="evidence" value="ECO:0007669"/>
    <property type="project" value="InterPro"/>
</dbReference>
<dbReference type="Gene3D" id="1.20.5.170">
    <property type="match status" value="1"/>
</dbReference>
<evidence type="ECO:0000256" key="1">
    <source>
        <dbReference type="SAM" id="MobiDB-lite"/>
    </source>
</evidence>
<dbReference type="EMBL" id="KQ971351">
    <property type="protein sequence ID" value="KYB26785.1"/>
    <property type="molecule type" value="Genomic_DNA"/>
</dbReference>
<feature type="compositionally biased region" description="Basic residues" evidence="1">
    <location>
        <begin position="8"/>
        <end position="17"/>
    </location>
</feature>
<reference evidence="3 4" key="1">
    <citation type="journal article" date="2008" name="Nature">
        <title>The genome of the model beetle and pest Tribolium castaneum.</title>
        <authorList>
            <consortium name="Tribolium Genome Sequencing Consortium"/>
            <person name="Richards S."/>
            <person name="Gibbs R.A."/>
            <person name="Weinstock G.M."/>
            <person name="Brown S.J."/>
            <person name="Denell R."/>
            <person name="Beeman R.W."/>
            <person name="Gibbs R."/>
            <person name="Beeman R.W."/>
            <person name="Brown S.J."/>
            <person name="Bucher G."/>
            <person name="Friedrich M."/>
            <person name="Grimmelikhuijzen C.J."/>
            <person name="Klingler M."/>
            <person name="Lorenzen M."/>
            <person name="Richards S."/>
            <person name="Roth S."/>
            <person name="Schroder R."/>
            <person name="Tautz D."/>
            <person name="Zdobnov E.M."/>
            <person name="Muzny D."/>
            <person name="Gibbs R.A."/>
            <person name="Weinstock G.M."/>
            <person name="Attaway T."/>
            <person name="Bell S."/>
            <person name="Buhay C.J."/>
            <person name="Chandrabose M.N."/>
            <person name="Chavez D."/>
            <person name="Clerk-Blankenburg K.P."/>
            <person name="Cree A."/>
            <person name="Dao M."/>
            <person name="Davis C."/>
            <person name="Chacko J."/>
            <person name="Dinh H."/>
            <person name="Dugan-Rocha S."/>
            <person name="Fowler G."/>
            <person name="Garner T.T."/>
            <person name="Garnes J."/>
            <person name="Gnirke A."/>
            <person name="Hawes A."/>
            <person name="Hernandez J."/>
            <person name="Hines S."/>
            <person name="Holder M."/>
            <person name="Hume J."/>
            <person name="Jhangiani S.N."/>
            <person name="Joshi V."/>
            <person name="Khan Z.M."/>
            <person name="Jackson L."/>
            <person name="Kovar C."/>
            <person name="Kowis A."/>
            <person name="Lee S."/>
            <person name="Lewis L.R."/>
            <person name="Margolis J."/>
            <person name="Morgan M."/>
            <person name="Nazareth L.V."/>
            <person name="Nguyen N."/>
            <person name="Okwuonu G."/>
            <person name="Parker D."/>
            <person name="Richards S."/>
            <person name="Ruiz S.J."/>
            <person name="Santibanez J."/>
            <person name="Savard J."/>
            <person name="Scherer S.E."/>
            <person name="Schneider B."/>
            <person name="Sodergren E."/>
            <person name="Tautz D."/>
            <person name="Vattahil S."/>
            <person name="Villasana D."/>
            <person name="White C.S."/>
            <person name="Wright R."/>
            <person name="Park Y."/>
            <person name="Beeman R.W."/>
            <person name="Lord J."/>
            <person name="Oppert B."/>
            <person name="Lorenzen M."/>
            <person name="Brown S."/>
            <person name="Wang L."/>
            <person name="Savard J."/>
            <person name="Tautz D."/>
            <person name="Richards S."/>
            <person name="Weinstock G."/>
            <person name="Gibbs R.A."/>
            <person name="Liu Y."/>
            <person name="Worley K."/>
            <person name="Weinstock G."/>
            <person name="Elsik C.G."/>
            <person name="Reese J.T."/>
            <person name="Elhaik E."/>
            <person name="Landan G."/>
            <person name="Graur D."/>
            <person name="Arensburger P."/>
            <person name="Atkinson P."/>
            <person name="Beeman R.W."/>
            <person name="Beidler J."/>
            <person name="Brown S.J."/>
            <person name="Demuth J.P."/>
            <person name="Drury D.W."/>
            <person name="Du Y.Z."/>
            <person name="Fujiwara H."/>
            <person name="Lorenzen M."/>
            <person name="Maselli V."/>
            <person name="Osanai M."/>
            <person name="Park Y."/>
            <person name="Robertson H.M."/>
            <person name="Tu Z."/>
            <person name="Wang J.J."/>
            <person name="Wang S."/>
            <person name="Richards S."/>
            <person name="Song H."/>
            <person name="Zhang L."/>
            <person name="Sodergren E."/>
            <person name="Werner D."/>
            <person name="Stanke M."/>
            <person name="Morgenstern B."/>
            <person name="Solovyev V."/>
            <person name="Kosarev P."/>
            <person name="Brown G."/>
            <person name="Chen H.C."/>
            <person name="Ermolaeva O."/>
            <person name="Hlavina W."/>
            <person name="Kapustin Y."/>
            <person name="Kiryutin B."/>
            <person name="Kitts P."/>
            <person name="Maglott D."/>
            <person name="Pruitt K."/>
            <person name="Sapojnikov V."/>
            <person name="Souvorov A."/>
            <person name="Mackey A.J."/>
            <person name="Waterhouse R.M."/>
            <person name="Wyder S."/>
            <person name="Zdobnov E.M."/>
            <person name="Zdobnov E.M."/>
            <person name="Wyder S."/>
            <person name="Kriventseva E.V."/>
            <person name="Kadowaki T."/>
            <person name="Bork P."/>
            <person name="Aranda M."/>
            <person name="Bao R."/>
            <person name="Beermann A."/>
            <person name="Berns N."/>
            <person name="Bolognesi R."/>
            <person name="Bonneton F."/>
            <person name="Bopp D."/>
            <person name="Brown S.J."/>
            <person name="Bucher G."/>
            <person name="Butts T."/>
            <person name="Chaumot A."/>
            <person name="Denell R.E."/>
            <person name="Ferrier D.E."/>
            <person name="Friedrich M."/>
            <person name="Gordon C.M."/>
            <person name="Jindra M."/>
            <person name="Klingler M."/>
            <person name="Lan Q."/>
            <person name="Lattorff H.M."/>
            <person name="Laudet V."/>
            <person name="von Levetsow C."/>
            <person name="Liu Z."/>
            <person name="Lutz R."/>
            <person name="Lynch J.A."/>
            <person name="da Fonseca R.N."/>
            <person name="Posnien N."/>
            <person name="Reuter R."/>
            <person name="Roth S."/>
            <person name="Savard J."/>
            <person name="Schinko J.B."/>
            <person name="Schmitt C."/>
            <person name="Schoppmeier M."/>
            <person name="Schroder R."/>
            <person name="Shippy T.D."/>
            <person name="Simonnet F."/>
            <person name="Marques-Souza H."/>
            <person name="Tautz D."/>
            <person name="Tomoyasu Y."/>
            <person name="Trauner J."/>
            <person name="Van der Zee M."/>
            <person name="Vervoort M."/>
            <person name="Wittkopp N."/>
            <person name="Wimmer E.A."/>
            <person name="Yang X."/>
            <person name="Jones A.K."/>
            <person name="Sattelle D.B."/>
            <person name="Ebert P.R."/>
            <person name="Nelson D."/>
            <person name="Scott J.G."/>
            <person name="Beeman R.W."/>
            <person name="Muthukrishnan S."/>
            <person name="Kramer K.J."/>
            <person name="Arakane Y."/>
            <person name="Beeman R.W."/>
            <person name="Zhu Q."/>
            <person name="Hogenkamp D."/>
            <person name="Dixit R."/>
            <person name="Oppert B."/>
            <person name="Jiang H."/>
            <person name="Zou Z."/>
            <person name="Marshall J."/>
            <person name="Elpidina E."/>
            <person name="Vinokurov K."/>
            <person name="Oppert C."/>
            <person name="Zou Z."/>
            <person name="Evans J."/>
            <person name="Lu Z."/>
            <person name="Zhao P."/>
            <person name="Sumathipala N."/>
            <person name="Altincicek B."/>
            <person name="Vilcinskas A."/>
            <person name="Williams M."/>
            <person name="Hultmark D."/>
            <person name="Hetru C."/>
            <person name="Jiang H."/>
            <person name="Grimmelikhuijzen C.J."/>
            <person name="Hauser F."/>
            <person name="Cazzamali G."/>
            <person name="Williamson M."/>
            <person name="Park Y."/>
            <person name="Li B."/>
            <person name="Tanaka Y."/>
            <person name="Predel R."/>
            <person name="Neupert S."/>
            <person name="Schachtner J."/>
            <person name="Verleyen P."/>
            <person name="Raible F."/>
            <person name="Bork P."/>
            <person name="Friedrich M."/>
            <person name="Walden K.K."/>
            <person name="Robertson H.M."/>
            <person name="Angeli S."/>
            <person name="Foret S."/>
            <person name="Bucher G."/>
            <person name="Schuetz S."/>
            <person name="Maleszka R."/>
            <person name="Wimmer E.A."/>
            <person name="Beeman R.W."/>
            <person name="Lorenzen M."/>
            <person name="Tomoyasu Y."/>
            <person name="Miller S.C."/>
            <person name="Grossmann D."/>
            <person name="Bucher G."/>
        </authorList>
    </citation>
    <scope>NUCLEOTIDE SEQUENCE [LARGE SCALE GENOMIC DNA]</scope>
    <source>
        <strain evidence="3 4">Georgia GA2</strain>
    </source>
</reference>
<dbReference type="InParanoid" id="A0A139WG12"/>
<dbReference type="eggNOG" id="KOG1414">
    <property type="taxonomic scope" value="Eukaryota"/>
</dbReference>
<feature type="domain" description="BZIP" evidence="2">
    <location>
        <begin position="1"/>
        <end position="55"/>
    </location>
</feature>
<dbReference type="AlphaFoldDB" id="A0A139WG12"/>